<sequence length="342" mass="39691">MEKFIFNKKLINFFKKLREAILNNGFSRYIVETISPTLVFLSFILKNINKIYFFLIKKVNLKKMLPYTIIVSLVIFTAFVPELFKSTADKRKIINNETEAYSTNDPTIDQMLKKSFLTNDSKKLGLDFQQVVSIINLFEKSGYNLEKVREGEPVANFFLAKFPEGISELDNIEQRKRIFIQILLPIVLSENEKIIADRRKLTAIMNRKSFKKDADWLNEKFQQYKVKNNSVKELLVKMDIIPPSLAIAQAAYESGWGTSRFAIEGNALFGQWGWKENKGMVPENRSEDEKHEVSKFNQIRYAVSAYKNNLNTHPFYEEFRMERAKQRSGRLSGTISGVKSVS</sequence>
<evidence type="ECO:0000313" key="3">
    <source>
        <dbReference type="EMBL" id="NCU50669.1"/>
    </source>
</evidence>
<keyword evidence="1" id="KW-0812">Transmembrane</keyword>
<name>A0A966HNN3_9PROT</name>
<accession>A0A966HNN3</accession>
<feature type="domain" description="Mannosyl-glycoprotein endo-beta-N-acetylglucosamidase-like" evidence="2">
    <location>
        <begin position="232"/>
        <end position="322"/>
    </location>
</feature>
<evidence type="ECO:0000256" key="1">
    <source>
        <dbReference type="SAM" id="Phobius"/>
    </source>
</evidence>
<dbReference type="EMBL" id="RGMI01000111">
    <property type="protein sequence ID" value="NCU50669.1"/>
    <property type="molecule type" value="Genomic_DNA"/>
</dbReference>
<dbReference type="GO" id="GO:0004040">
    <property type="term" value="F:amidase activity"/>
    <property type="evidence" value="ECO:0007669"/>
    <property type="project" value="InterPro"/>
</dbReference>
<dbReference type="InterPro" id="IPR002901">
    <property type="entry name" value="MGlyc_endo_b_GlcNAc-like_dom"/>
</dbReference>
<reference evidence="3" key="1">
    <citation type="submission" date="2018-10" db="EMBL/GenBank/DDBJ databases">
        <title>Iterative Subtractive Binning of Freshwater Chronoseries Metagenomes Recovers Nearly Complete Genomes from over Four Hundred Novel Species.</title>
        <authorList>
            <person name="Rodriguez-R L.M."/>
            <person name="Tsementzi D."/>
            <person name="Luo C."/>
            <person name="Konstantinidis K.T."/>
        </authorList>
    </citation>
    <scope>NUCLEOTIDE SEQUENCE</scope>
    <source>
        <strain evidence="3">WB8_1A_003</strain>
    </source>
</reference>
<keyword evidence="1" id="KW-0472">Membrane</keyword>
<evidence type="ECO:0000259" key="2">
    <source>
        <dbReference type="Pfam" id="PF01832"/>
    </source>
</evidence>
<feature type="non-terminal residue" evidence="3">
    <location>
        <position position="342"/>
    </location>
</feature>
<feature type="transmembrane region" description="Helical" evidence="1">
    <location>
        <begin position="21"/>
        <end position="44"/>
    </location>
</feature>
<keyword evidence="1" id="KW-1133">Transmembrane helix</keyword>
<comment type="caution">
    <text evidence="3">The sequence shown here is derived from an EMBL/GenBank/DDBJ whole genome shotgun (WGS) entry which is preliminary data.</text>
</comment>
<feature type="transmembrane region" description="Helical" evidence="1">
    <location>
        <begin position="64"/>
        <end position="84"/>
    </location>
</feature>
<dbReference type="PANTHER" id="PTHR40572:SF1">
    <property type="entry name" value="PROTEIN BAX"/>
    <property type="match status" value="1"/>
</dbReference>
<protein>
    <recommendedName>
        <fullName evidence="2">Mannosyl-glycoprotein endo-beta-N-acetylglucosamidase-like domain-containing protein</fullName>
    </recommendedName>
</protein>
<dbReference type="Pfam" id="PF01832">
    <property type="entry name" value="Glucosaminidase"/>
    <property type="match status" value="1"/>
</dbReference>
<dbReference type="Proteomes" id="UP000699985">
    <property type="component" value="Unassembled WGS sequence"/>
</dbReference>
<dbReference type="AlphaFoldDB" id="A0A966HNN3"/>
<gene>
    <name evidence="3" type="ORF">EBX29_02715</name>
</gene>
<organism evidence="3 4">
    <name type="scientific">Candidatus Fonsibacter lacus</name>
    <dbReference type="NCBI Taxonomy" id="2576439"/>
    <lineage>
        <taxon>Bacteria</taxon>
        <taxon>Pseudomonadati</taxon>
        <taxon>Pseudomonadota</taxon>
        <taxon>Alphaproteobacteria</taxon>
        <taxon>Candidatus Pelagibacterales</taxon>
        <taxon>Candidatus Pelagibacterales incertae sedis</taxon>
        <taxon>Candidatus Fonsibacter</taxon>
    </lineage>
</organism>
<dbReference type="InterPro" id="IPR053195">
    <property type="entry name" value="Bax-like"/>
</dbReference>
<dbReference type="Gene3D" id="1.10.530.10">
    <property type="match status" value="1"/>
</dbReference>
<proteinExistence type="predicted"/>
<evidence type="ECO:0000313" key="4">
    <source>
        <dbReference type="Proteomes" id="UP000699985"/>
    </source>
</evidence>
<dbReference type="PANTHER" id="PTHR40572">
    <property type="entry name" value="PROTEIN BAX"/>
    <property type="match status" value="1"/>
</dbReference>